<accession>A0A9P8A062</accession>
<comment type="caution">
    <text evidence="2">The sequence shown here is derived from an EMBL/GenBank/DDBJ whole genome shotgun (WGS) entry which is preliminary data.</text>
</comment>
<evidence type="ECO:0000256" key="1">
    <source>
        <dbReference type="SAM" id="MobiDB-lite"/>
    </source>
</evidence>
<dbReference type="EMBL" id="JAIFTL010000295">
    <property type="protein sequence ID" value="KAG9320386.1"/>
    <property type="molecule type" value="Genomic_DNA"/>
</dbReference>
<dbReference type="Gene3D" id="3.80.10.10">
    <property type="entry name" value="Ribonuclease Inhibitor"/>
    <property type="match status" value="2"/>
</dbReference>
<reference evidence="2" key="1">
    <citation type="submission" date="2021-07" db="EMBL/GenBank/DDBJ databases">
        <title>Draft genome of Mortierella alpina, strain LL118, isolated from an aspen leaf litter sample.</title>
        <authorList>
            <person name="Yang S."/>
            <person name="Vinatzer B.A."/>
        </authorList>
    </citation>
    <scope>NUCLEOTIDE SEQUENCE</scope>
    <source>
        <strain evidence="2">LL118</strain>
    </source>
</reference>
<protein>
    <submittedName>
        <fullName evidence="2">Uncharacterized protein</fullName>
    </submittedName>
</protein>
<feature type="compositionally biased region" description="Basic and acidic residues" evidence="1">
    <location>
        <begin position="1251"/>
        <end position="1268"/>
    </location>
</feature>
<evidence type="ECO:0000313" key="3">
    <source>
        <dbReference type="Proteomes" id="UP000717515"/>
    </source>
</evidence>
<feature type="region of interest" description="Disordered" evidence="1">
    <location>
        <begin position="682"/>
        <end position="708"/>
    </location>
</feature>
<dbReference type="InterPro" id="IPR032675">
    <property type="entry name" value="LRR_dom_sf"/>
</dbReference>
<proteinExistence type="predicted"/>
<feature type="compositionally biased region" description="Polar residues" evidence="1">
    <location>
        <begin position="682"/>
        <end position="702"/>
    </location>
</feature>
<feature type="compositionally biased region" description="Basic and acidic residues" evidence="1">
    <location>
        <begin position="1280"/>
        <end position="1299"/>
    </location>
</feature>
<evidence type="ECO:0000313" key="2">
    <source>
        <dbReference type="EMBL" id="KAG9320386.1"/>
    </source>
</evidence>
<dbReference type="Proteomes" id="UP000717515">
    <property type="component" value="Unassembled WGS sequence"/>
</dbReference>
<feature type="region of interest" description="Disordered" evidence="1">
    <location>
        <begin position="1251"/>
        <end position="1299"/>
    </location>
</feature>
<feature type="region of interest" description="Disordered" evidence="1">
    <location>
        <begin position="1327"/>
        <end position="1356"/>
    </location>
</feature>
<sequence>MNEYQMLQQRGVQELVEVALDEDGLPCVYLHDISRRFPNASMISAYGARVGFVLNSSGVPKQPLRIPYLENRVLDVESDNSALEWSREATAARIVAAAASAAPAAPTNTNLRDAQLEELLRPSRMPVPIPISPPATTTSYIETSSSVASERTLGTVQSYERLRLGPLTPVPEHSYVSGHVATNTAIINTSFQPFTRDSPPAFEEIEITSTQLISAVIPTTDADLRHTAVSEAPEEDRLAPAPPSYEVLDSGTHRPHQPSTPMADDALRAPAATLDDPAERHLVLDRNRTIKRIAQSILGQKYEADSCPHPPLFVLLPENPLQWSFDNILHNKMRLHFLCDCCKHERTYNTHQDTLTGFAAKQNLHVNDDRGFEVRMDRFEDQLLLIKFGHYILHLLRILLYGVSLDDMFVAAAFDQLLPLPISYKGALVMDPELHFKQKLNVERSVAFMETLLGDEYEDEAAEVVRRVDMNDFRLLYSIVKRPPYARSEASRFSVSDSEQDLDLSDIHQGGNGLYKVLQADGNVRWSCAKFYSLSYHKPCAAHDRHTRTVDLSAVNKGQFDIRVLAISKLKALFRIEIALNWDIEKGHFAGLMMTLQRETKTVSAIVIRLNKHAVPLAWRKGLQSKDGDDQQPISEVISLFKSRNIRHVELEGDIDPMTVPNIGTIDLSNLDILSIMKSNNRGYQQQHKGSPPDSSYSTAEGVNNVPASPRTYTQETYIPQLVSFLNCCSLLAELSLGFPDAVPGHIRILNACMTSLSRLQRLDLYRVLSTRTSGNRNNTTARINRKLELSVSLSVSKIMRLYLADCKTTSEGKTKLLESLEELLMDAGPSLEDLELRYVGFNDKHAHALEVGTKPFTGQHACRLRRLVIHGKGLEIGGVSALKRVLRRATKPMRQNNTHSPNRSGNGIGTGGTSTHSIVSMAAAESSTSEYLETLSFGIMLEQATLLHLELCSIDSLNDSDWASLLSELSPKRLLTLDLQGVRFGDRAMAMLARNTGDEMDDFHFAPSSSSSSSFAPLQLQTLRLGCPTLSHKGVIPLREFLSRLTHLSTLSLHGFRTVTAEQWIDMMARVAFRWIEVIEVVSPGYDDECAQYLGDRIQARSKPPSTDTISSADVSRESFAEPALPLYSTQSNATTSSDDAIVTAASTSSDPISGTRFERRDSISSRFFGSITSSSLALNGRKRSLEKSSLEKGLGNLPALALQTSSTPRPSPSQKYLEIDLRYTDVSAKGLSLLRSQMGGQAKKVIVRTRDDEAKEEVDSNKRDINDDQADSNNLAAKLREERESDDISSRADGNERRGYRTLSKSFATVSSSSALFAYHTSSVAMAPEQQQQSSRQTGNGGNTSRQANLSSNTAKLSKLKTFFSKK</sequence>
<dbReference type="SUPFAM" id="SSF52047">
    <property type="entry name" value="RNI-like"/>
    <property type="match status" value="1"/>
</dbReference>
<organism evidence="2 3">
    <name type="scientific">Mortierella alpina</name>
    <name type="common">Oleaginous fungus</name>
    <name type="synonym">Mortierella renispora</name>
    <dbReference type="NCBI Taxonomy" id="64518"/>
    <lineage>
        <taxon>Eukaryota</taxon>
        <taxon>Fungi</taxon>
        <taxon>Fungi incertae sedis</taxon>
        <taxon>Mucoromycota</taxon>
        <taxon>Mortierellomycotina</taxon>
        <taxon>Mortierellomycetes</taxon>
        <taxon>Mortierellales</taxon>
        <taxon>Mortierellaceae</taxon>
        <taxon>Mortierella</taxon>
    </lineage>
</organism>
<feature type="region of interest" description="Disordered" evidence="1">
    <location>
        <begin position="892"/>
        <end position="913"/>
    </location>
</feature>
<gene>
    <name evidence="2" type="ORF">KVV02_002559</name>
</gene>
<feature type="compositionally biased region" description="Polar residues" evidence="1">
    <location>
        <begin position="894"/>
        <end position="904"/>
    </location>
</feature>
<name>A0A9P8A062_MORAP</name>